<dbReference type="InterPro" id="IPR004870">
    <property type="entry name" value="Nucleoporin_Nup155"/>
</dbReference>
<dbReference type="PANTHER" id="PTHR10350:SF6">
    <property type="entry name" value="NUCLEAR PORE COMPLEX PROTEIN NUP155"/>
    <property type="match status" value="1"/>
</dbReference>
<reference evidence="1" key="1">
    <citation type="submission" date="2021-02" db="EMBL/GenBank/DDBJ databases">
        <authorList>
            <person name="Dougan E. K."/>
            <person name="Rhodes N."/>
            <person name="Thang M."/>
            <person name="Chan C."/>
        </authorList>
    </citation>
    <scope>NUCLEOTIDE SEQUENCE</scope>
</reference>
<dbReference type="GO" id="GO:0006405">
    <property type="term" value="P:RNA export from nucleus"/>
    <property type="evidence" value="ECO:0007669"/>
    <property type="project" value="TreeGrafter"/>
</dbReference>
<name>A0A812V1A5_9DINO</name>
<dbReference type="AlphaFoldDB" id="A0A812V1A5"/>
<dbReference type="GO" id="GO:0000972">
    <property type="term" value="P:transcription-dependent tethering of RNA polymerase II gene DNA at nuclear periphery"/>
    <property type="evidence" value="ECO:0007669"/>
    <property type="project" value="TreeGrafter"/>
</dbReference>
<protein>
    <submittedName>
        <fullName evidence="1">Sec61b protein</fullName>
    </submittedName>
</protein>
<dbReference type="GO" id="GO:0006606">
    <property type="term" value="P:protein import into nucleus"/>
    <property type="evidence" value="ECO:0007669"/>
    <property type="project" value="TreeGrafter"/>
</dbReference>
<dbReference type="Proteomes" id="UP000604046">
    <property type="component" value="Unassembled WGS sequence"/>
</dbReference>
<accession>A0A812V1A5</accession>
<dbReference type="GO" id="GO:0017056">
    <property type="term" value="F:structural constituent of nuclear pore"/>
    <property type="evidence" value="ECO:0007669"/>
    <property type="project" value="InterPro"/>
</dbReference>
<keyword evidence="2" id="KW-1185">Reference proteome</keyword>
<organism evidence="1 2">
    <name type="scientific">Symbiodinium natans</name>
    <dbReference type="NCBI Taxonomy" id="878477"/>
    <lineage>
        <taxon>Eukaryota</taxon>
        <taxon>Sar</taxon>
        <taxon>Alveolata</taxon>
        <taxon>Dinophyceae</taxon>
        <taxon>Suessiales</taxon>
        <taxon>Symbiodiniaceae</taxon>
        <taxon>Symbiodinium</taxon>
    </lineage>
</organism>
<dbReference type="GO" id="GO:0044611">
    <property type="term" value="C:nuclear pore inner ring"/>
    <property type="evidence" value="ECO:0007669"/>
    <property type="project" value="TreeGrafter"/>
</dbReference>
<dbReference type="PANTHER" id="PTHR10350">
    <property type="entry name" value="NUCLEAR PORE COMPLEX PROTEIN NUP155"/>
    <property type="match status" value="1"/>
</dbReference>
<dbReference type="GO" id="GO:0036228">
    <property type="term" value="P:protein localization to nuclear inner membrane"/>
    <property type="evidence" value="ECO:0007669"/>
    <property type="project" value="TreeGrafter"/>
</dbReference>
<comment type="caution">
    <text evidence="1">The sequence shown here is derived from an EMBL/GenBank/DDBJ whole genome shotgun (WGS) entry which is preliminary data.</text>
</comment>
<sequence length="937" mass="104811">MEALEVLLTDRAQTVTTAHQAFAAQRAPEDAAECCIFLQTLACNAATGNQVQYEWCWSLDDARFPSFEEQRYAQLLNQAVPKMILGRWPSGFLRFLAETLRSVWSRPLFAPAPNVVVPGWLRLSLCKRRRCTSSPIIAISDATAKKVFSQLCPVINFVAQGLSRSAEDQVPLGTPCSAVTRSQLYVKRTEAHEYDASSARSRVREAMLEVLDVADRTRQVLGLMKILHTSHRTQAVLESAQLQEHEPAAAARGALESVVLPTAASMLVNRSLRDLVLSPQSLWPAVQLCTALVQAVQGEQDGQGLPGSGFSALRGCPHESEVDHICKELQDCCPAIFSQVDLKRCVRDADGQPRSMETRSVLRRYADSLPSATTSLEWHLLCRGIRALASEAPAMAAELCAERVCKLSSRVDEECCRGLISSLLDAMSLENPEAAAEALESFLRRTRAVNHWNAVCDTEPVSHHIVFDHLLSVPRLHGLLEAILSTDATNIKALLQRRSANSRVASELLLRYFHQRRGHERHERPVWAQLQRLVEAPEQFYSLKDRIRYLHLAQEQRKNASSASLQDELALRLRAAEKLQLPLLQELLDIAGNEDLDTRWREAAHKRCAELQQLRSARELYEVAGEFGLWHLQLGIAGFSGVKMAHDVATTLWAGLLFPPPDGPYSSHSDEVDAAATPKLLFPLLLRPRQLLLEKQDQAEPLKPSLLRDRVLSFLQELREVAPASHQLWHVRGIATLLEFSSCLWLNALQKLKMDEAEPSESGADGAAGSPLIDESRLWVALEVLMQKPFSFSLPDLVTFYADMIAQLDAWHADLQETSAYSRARKWAWPGQEDVHLHLSHVAIVLLASWLREAERACDSISETRAEAESDFVRVWRRSADGLLSGLCLRLNHTRHLSARRLLGEALRLEKSCRMLLDRVVYLGPETHFAGEVQRAM</sequence>
<evidence type="ECO:0000313" key="1">
    <source>
        <dbReference type="EMBL" id="CAE7611813.1"/>
    </source>
</evidence>
<gene>
    <name evidence="1" type="primary">Sec61b</name>
    <name evidence="1" type="ORF">SNAT2548_LOCUS34777</name>
</gene>
<proteinExistence type="predicted"/>
<dbReference type="OrthoDB" id="444056at2759"/>
<dbReference type="EMBL" id="CAJNDS010002829">
    <property type="protein sequence ID" value="CAE7611813.1"/>
    <property type="molecule type" value="Genomic_DNA"/>
</dbReference>
<evidence type="ECO:0000313" key="2">
    <source>
        <dbReference type="Proteomes" id="UP000604046"/>
    </source>
</evidence>